<dbReference type="GO" id="GO:0019557">
    <property type="term" value="P:L-histidine catabolic process to glutamate and formate"/>
    <property type="evidence" value="ECO:0007669"/>
    <property type="project" value="UniProtKB-UniPathway"/>
</dbReference>
<dbReference type="Gene3D" id="1.20.200.10">
    <property type="entry name" value="Fumarase/aspartase (Central domain)"/>
    <property type="match status" value="1"/>
</dbReference>
<evidence type="ECO:0000256" key="3">
    <source>
        <dbReference type="ARBA" id="ARBA00022808"/>
    </source>
</evidence>
<dbReference type="EC" id="4.3.1.3" evidence="2 6"/>
<organism evidence="8 9">
    <name type="scientific">Peribacillus simplex NBRC 15720 = DSM 1321</name>
    <dbReference type="NCBI Taxonomy" id="1349754"/>
    <lineage>
        <taxon>Bacteria</taxon>
        <taxon>Bacillati</taxon>
        <taxon>Bacillota</taxon>
        <taxon>Bacilli</taxon>
        <taxon>Bacillales</taxon>
        <taxon>Bacillaceae</taxon>
        <taxon>Peribacillus</taxon>
    </lineage>
</organism>
<evidence type="ECO:0000256" key="6">
    <source>
        <dbReference type="NCBIfam" id="TIGR01225"/>
    </source>
</evidence>
<sequence length="519" mass="57180">MITPDFLHPKDIKEVALGDGAVSIEEIIAVARYGAKVTFTEAYCERVDKSRSLIEKFLEDNRLIYGVTTGFGSNMTEVISPQDAETLQRNIVRSHAVSVGEPLEKEVVRAIQLMILVNLGQGYSGVRLQVLKLIASLLNHDILPYVPGEGSVGYLSPEAHMSLLVIGEGRAWYNDELLPGKDALAQSGLKPVTLGCKEGLALISGTASVTAMAVLALYNSMQAAKTADITGAMSLEVLKGTIKAFDPRPHALKKHEEQAKTARNVTRILEGSQIIDTYKEHRLQDALSLRCIPQVHGAIKRVLKDAAVSIENEMNSVSDNPLIFPEEEDGIALMAGNFDGSFVGIYADTISIALANLAKITERRIDRLVNHHLSELPNFLVVNPGLNSGYMIPQYTAAGLLNEIRVLSHPATIDNIPTCANQEDVISFAYFAAKKAYRISKKLEYILAIELMTATQAMDFHLPLKPSPVTERVYHLVRTEVPKVEEDRFFHPDIEAIYRQIHEGEIVKLVEMSIGEIEF</sequence>
<evidence type="ECO:0000313" key="8">
    <source>
        <dbReference type="EMBL" id="ASS92716.1"/>
    </source>
</evidence>
<gene>
    <name evidence="8" type="ORF">BS1321_01210</name>
</gene>
<comment type="pathway">
    <text evidence="1">Amino-acid degradation; L-histidine degradation into L-glutamate; N-formimidoyl-L-glutamate from L-histidine: step 1/3.</text>
</comment>
<evidence type="ECO:0000256" key="5">
    <source>
        <dbReference type="ARBA" id="ARBA00049269"/>
    </source>
</evidence>
<reference evidence="8 9" key="1">
    <citation type="submission" date="2016-10" db="EMBL/GenBank/DDBJ databases">
        <title>The whole genome sequencing and assembly of Bacillus simplex DSM 1321 strain.</title>
        <authorList>
            <person name="Park M.-K."/>
            <person name="Lee Y.-J."/>
            <person name="Yi H."/>
            <person name="Bahn Y.-S."/>
            <person name="Kim J.F."/>
            <person name="Lee D.-W."/>
        </authorList>
    </citation>
    <scope>NUCLEOTIDE SEQUENCE [LARGE SCALE GENOMIC DNA]</scope>
    <source>
        <strain evidence="8 9">DSM 1321</strain>
    </source>
</reference>
<dbReference type="PANTHER" id="PTHR10362">
    <property type="entry name" value="HISTIDINE AMMONIA-LYASE"/>
    <property type="match status" value="1"/>
</dbReference>
<keyword evidence="4 7" id="KW-0456">Lyase</keyword>
<dbReference type="InterPro" id="IPR005921">
    <property type="entry name" value="HutH"/>
</dbReference>
<dbReference type="GO" id="GO:0005737">
    <property type="term" value="C:cytoplasm"/>
    <property type="evidence" value="ECO:0007669"/>
    <property type="project" value="InterPro"/>
</dbReference>
<dbReference type="SUPFAM" id="SSF48557">
    <property type="entry name" value="L-aspartase-like"/>
    <property type="match status" value="1"/>
</dbReference>
<dbReference type="EMBL" id="CP017704">
    <property type="protein sequence ID" value="ASS92716.1"/>
    <property type="molecule type" value="Genomic_DNA"/>
</dbReference>
<proteinExistence type="inferred from homology"/>
<evidence type="ECO:0000256" key="1">
    <source>
        <dbReference type="ARBA" id="ARBA00005113"/>
    </source>
</evidence>
<dbReference type="GeneID" id="56471342"/>
<dbReference type="InterPro" id="IPR001106">
    <property type="entry name" value="Aromatic_Lyase"/>
</dbReference>
<dbReference type="InterPro" id="IPR024083">
    <property type="entry name" value="Fumarase/histidase_N"/>
</dbReference>
<dbReference type="FunFam" id="1.10.275.10:FF:000005">
    <property type="entry name" value="Histidine ammonia-lyase"/>
    <property type="match status" value="1"/>
</dbReference>
<dbReference type="CDD" id="cd00332">
    <property type="entry name" value="PAL-HAL"/>
    <property type="match status" value="1"/>
</dbReference>
<accession>A0A223EBV0</accession>
<evidence type="ECO:0000256" key="4">
    <source>
        <dbReference type="ARBA" id="ARBA00023239"/>
    </source>
</evidence>
<comment type="similarity">
    <text evidence="7">Belongs to the PAL/histidase family.</text>
</comment>
<comment type="catalytic activity">
    <reaction evidence="5">
        <text>L-histidine = trans-urocanate + NH4(+)</text>
        <dbReference type="Rhea" id="RHEA:21232"/>
        <dbReference type="ChEBI" id="CHEBI:17771"/>
        <dbReference type="ChEBI" id="CHEBI:28938"/>
        <dbReference type="ChEBI" id="CHEBI:57595"/>
        <dbReference type="EC" id="4.3.1.3"/>
    </reaction>
</comment>
<dbReference type="RefSeq" id="WP_063233460.1">
    <property type="nucleotide sequence ID" value="NZ_BCVO01000009.1"/>
</dbReference>
<dbReference type="NCBIfam" id="TIGR01225">
    <property type="entry name" value="hutH"/>
    <property type="match status" value="1"/>
</dbReference>
<dbReference type="UniPathway" id="UPA00379">
    <property type="reaction ID" value="UER00549"/>
</dbReference>
<dbReference type="OrthoDB" id="9806955at2"/>
<dbReference type="Gene3D" id="1.10.275.10">
    <property type="entry name" value="Fumarase/aspartase (N-terminal domain)"/>
    <property type="match status" value="1"/>
</dbReference>
<name>A0A223EBV0_9BACI</name>
<dbReference type="Pfam" id="PF00221">
    <property type="entry name" value="Lyase_aromatic"/>
    <property type="match status" value="1"/>
</dbReference>
<protein>
    <recommendedName>
        <fullName evidence="2 6">Histidine ammonia-lyase</fullName>
        <ecNumber evidence="2 6">4.3.1.3</ecNumber>
    </recommendedName>
</protein>
<dbReference type="Proteomes" id="UP000214618">
    <property type="component" value="Chromosome"/>
</dbReference>
<dbReference type="InterPro" id="IPR008948">
    <property type="entry name" value="L-Aspartase-like"/>
</dbReference>
<dbReference type="AlphaFoldDB" id="A0A223EBV0"/>
<evidence type="ECO:0000313" key="9">
    <source>
        <dbReference type="Proteomes" id="UP000214618"/>
    </source>
</evidence>
<evidence type="ECO:0000256" key="2">
    <source>
        <dbReference type="ARBA" id="ARBA00012994"/>
    </source>
</evidence>
<keyword evidence="3" id="KW-0369">Histidine metabolism</keyword>
<dbReference type="NCBIfam" id="NF006871">
    <property type="entry name" value="PRK09367.1"/>
    <property type="match status" value="1"/>
</dbReference>
<dbReference type="GO" id="GO:0019556">
    <property type="term" value="P:L-histidine catabolic process to glutamate and formamide"/>
    <property type="evidence" value="ECO:0007669"/>
    <property type="project" value="UniProtKB-UniPathway"/>
</dbReference>
<evidence type="ECO:0000256" key="7">
    <source>
        <dbReference type="RuleBase" id="RU003954"/>
    </source>
</evidence>
<dbReference type="GO" id="GO:0004397">
    <property type="term" value="F:histidine ammonia-lyase activity"/>
    <property type="evidence" value="ECO:0007669"/>
    <property type="project" value="UniProtKB-UniRule"/>
</dbReference>